<feature type="compositionally biased region" description="Acidic residues" evidence="1">
    <location>
        <begin position="74"/>
        <end position="83"/>
    </location>
</feature>
<proteinExistence type="predicted"/>
<protein>
    <submittedName>
        <fullName evidence="2">Uncharacterized protein</fullName>
    </submittedName>
</protein>
<evidence type="ECO:0000313" key="2">
    <source>
        <dbReference type="EMBL" id="PON57858.1"/>
    </source>
</evidence>
<gene>
    <name evidence="2" type="ORF">PanWU01x14_170710</name>
</gene>
<comment type="caution">
    <text evidence="2">The sequence shown here is derived from an EMBL/GenBank/DDBJ whole genome shotgun (WGS) entry which is preliminary data.</text>
</comment>
<organism evidence="2 3">
    <name type="scientific">Parasponia andersonii</name>
    <name type="common">Sponia andersonii</name>
    <dbReference type="NCBI Taxonomy" id="3476"/>
    <lineage>
        <taxon>Eukaryota</taxon>
        <taxon>Viridiplantae</taxon>
        <taxon>Streptophyta</taxon>
        <taxon>Embryophyta</taxon>
        <taxon>Tracheophyta</taxon>
        <taxon>Spermatophyta</taxon>
        <taxon>Magnoliopsida</taxon>
        <taxon>eudicotyledons</taxon>
        <taxon>Gunneridae</taxon>
        <taxon>Pentapetalae</taxon>
        <taxon>rosids</taxon>
        <taxon>fabids</taxon>
        <taxon>Rosales</taxon>
        <taxon>Cannabaceae</taxon>
        <taxon>Parasponia</taxon>
    </lineage>
</organism>
<dbReference type="OrthoDB" id="10433509at2759"/>
<accession>A0A2P5C9Z1</accession>
<dbReference type="Proteomes" id="UP000237105">
    <property type="component" value="Unassembled WGS sequence"/>
</dbReference>
<feature type="region of interest" description="Disordered" evidence="1">
    <location>
        <begin position="59"/>
        <end position="83"/>
    </location>
</feature>
<feature type="compositionally biased region" description="Polar residues" evidence="1">
    <location>
        <begin position="61"/>
        <end position="70"/>
    </location>
</feature>
<dbReference type="EMBL" id="JXTB01000155">
    <property type="protein sequence ID" value="PON57858.1"/>
    <property type="molecule type" value="Genomic_DNA"/>
</dbReference>
<evidence type="ECO:0000256" key="1">
    <source>
        <dbReference type="SAM" id="MobiDB-lite"/>
    </source>
</evidence>
<dbReference type="AlphaFoldDB" id="A0A2P5C9Z1"/>
<keyword evidence="3" id="KW-1185">Reference proteome</keyword>
<evidence type="ECO:0000313" key="3">
    <source>
        <dbReference type="Proteomes" id="UP000237105"/>
    </source>
</evidence>
<name>A0A2P5C9Z1_PARAD</name>
<sequence>MHRFRDISLLADAGPLEDLALELEGGIVKVARELGMLHELLEFDLQMVRRTVTGEVHKINGSGSCHNVNRGSEDDNGGADNDTDEIVFELEPELVDVVGVHLGGLNDNDRHERDQTESQEVGHQVMVTQLDVLQVNAL</sequence>
<reference evidence="3" key="1">
    <citation type="submission" date="2016-06" db="EMBL/GenBank/DDBJ databases">
        <title>Parallel loss of symbiosis genes in relatives of nitrogen-fixing non-legume Parasponia.</title>
        <authorList>
            <person name="Van Velzen R."/>
            <person name="Holmer R."/>
            <person name="Bu F."/>
            <person name="Rutten L."/>
            <person name="Van Zeijl A."/>
            <person name="Liu W."/>
            <person name="Santuari L."/>
            <person name="Cao Q."/>
            <person name="Sharma T."/>
            <person name="Shen D."/>
            <person name="Roswanjaya Y."/>
            <person name="Wardhani T."/>
            <person name="Kalhor M.S."/>
            <person name="Jansen J."/>
            <person name="Van den Hoogen J."/>
            <person name="Gungor B."/>
            <person name="Hartog M."/>
            <person name="Hontelez J."/>
            <person name="Verver J."/>
            <person name="Yang W.-C."/>
            <person name="Schijlen E."/>
            <person name="Repin R."/>
            <person name="Schilthuizen M."/>
            <person name="Schranz E."/>
            <person name="Heidstra R."/>
            <person name="Miyata K."/>
            <person name="Fedorova E."/>
            <person name="Kohlen W."/>
            <person name="Bisseling T."/>
            <person name="Smit S."/>
            <person name="Geurts R."/>
        </authorList>
    </citation>
    <scope>NUCLEOTIDE SEQUENCE [LARGE SCALE GENOMIC DNA]</scope>
    <source>
        <strain evidence="3">cv. WU1-14</strain>
    </source>
</reference>